<dbReference type="SUPFAM" id="SSF56059">
    <property type="entry name" value="Glutathione synthetase ATP-binding domain-like"/>
    <property type="match status" value="1"/>
</dbReference>
<feature type="domain" description="ATP-grasp" evidence="2">
    <location>
        <begin position="138"/>
        <end position="323"/>
    </location>
</feature>
<evidence type="ECO:0000313" key="3">
    <source>
        <dbReference type="EMBL" id="TDR81565.1"/>
    </source>
</evidence>
<reference evidence="3 4" key="1">
    <citation type="submission" date="2019-03" db="EMBL/GenBank/DDBJ databases">
        <title>Genomic Encyclopedia of Type Strains, Phase III (KMG-III): the genomes of soil and plant-associated and newly described type strains.</title>
        <authorList>
            <person name="Whitman W."/>
        </authorList>
    </citation>
    <scope>NUCLEOTIDE SEQUENCE [LARGE SCALE GENOMIC DNA]</scope>
    <source>
        <strain evidence="3 4">CECT 8976</strain>
    </source>
</reference>
<dbReference type="AlphaFoldDB" id="A0A4R7BCC4"/>
<keyword evidence="1" id="KW-0067">ATP-binding</keyword>
<gene>
    <name evidence="3" type="ORF">DFP86_103218</name>
</gene>
<comment type="caution">
    <text evidence="3">The sequence shown here is derived from an EMBL/GenBank/DDBJ whole genome shotgun (WGS) entry which is preliminary data.</text>
</comment>
<proteinExistence type="predicted"/>
<evidence type="ECO:0000313" key="4">
    <source>
        <dbReference type="Proteomes" id="UP000295611"/>
    </source>
</evidence>
<dbReference type="Gene3D" id="3.30.470.20">
    <property type="entry name" value="ATP-grasp fold, B domain"/>
    <property type="match status" value="1"/>
</dbReference>
<organism evidence="3 4">
    <name type="scientific">Paludibacterium purpuratum</name>
    <dbReference type="NCBI Taxonomy" id="1144873"/>
    <lineage>
        <taxon>Bacteria</taxon>
        <taxon>Pseudomonadati</taxon>
        <taxon>Pseudomonadota</taxon>
        <taxon>Betaproteobacteria</taxon>
        <taxon>Neisseriales</taxon>
        <taxon>Chromobacteriaceae</taxon>
        <taxon>Paludibacterium</taxon>
    </lineage>
</organism>
<sequence length="381" mass="41027">MENLPVSAPCVLLVGLMPGFGGMHLPRHLARVGLRVAFLGTRACMASSSGFVEEFLPWEPENGGHYQVAPFAKAVRHCRPVCLVPIDECAAELLQIMGRGTTGQEAAFTLPGDIAELVRNSLGNPDHYPLASARQRAYQTSRTADIPVPEQADVSTLGEIIDFARRHQWRIVVKRERSMGGVGIHILDSEAATREFVAQGLFLASGGKWVAQAFMPGRLGMHAVFAVRGHVLAAVSAIQLLRRSENASAPSSVVMLCGHKAMAASGAAFVEATGASGFHGWDFQVDEGGNAFLIEHNPRPISISHLGGLLGSDLMAALAASCGVRVPPPPHPPMDECRVTLFPDEWRRDAASPWLHGQFHDVPWDDPALLGRVMAANFSYR</sequence>
<name>A0A4R7BCC4_9NEIS</name>
<dbReference type="InterPro" id="IPR011761">
    <property type="entry name" value="ATP-grasp"/>
</dbReference>
<evidence type="ECO:0000256" key="1">
    <source>
        <dbReference type="PROSITE-ProRule" id="PRU00409"/>
    </source>
</evidence>
<dbReference type="Proteomes" id="UP000295611">
    <property type="component" value="Unassembled WGS sequence"/>
</dbReference>
<dbReference type="EMBL" id="SNZP01000003">
    <property type="protein sequence ID" value="TDR81565.1"/>
    <property type="molecule type" value="Genomic_DNA"/>
</dbReference>
<protein>
    <recommendedName>
        <fullName evidence="2">ATP-grasp domain-containing protein</fullName>
    </recommendedName>
</protein>
<dbReference type="GO" id="GO:0005524">
    <property type="term" value="F:ATP binding"/>
    <property type="evidence" value="ECO:0007669"/>
    <property type="project" value="UniProtKB-UniRule"/>
</dbReference>
<keyword evidence="1" id="KW-0547">Nucleotide-binding</keyword>
<dbReference type="PROSITE" id="PS50975">
    <property type="entry name" value="ATP_GRASP"/>
    <property type="match status" value="1"/>
</dbReference>
<accession>A0A4R7BCC4</accession>
<keyword evidence="4" id="KW-1185">Reference proteome</keyword>
<evidence type="ECO:0000259" key="2">
    <source>
        <dbReference type="PROSITE" id="PS50975"/>
    </source>
</evidence>
<dbReference type="GO" id="GO:0046872">
    <property type="term" value="F:metal ion binding"/>
    <property type="evidence" value="ECO:0007669"/>
    <property type="project" value="InterPro"/>
</dbReference>